<evidence type="ECO:0000313" key="9">
    <source>
        <dbReference type="RefSeq" id="XP_005090096.1"/>
    </source>
</evidence>
<accession>A0ABM0JBV1</accession>
<keyword evidence="5" id="KW-0539">Nucleus</keyword>
<feature type="domain" description="C2H2-type" evidence="7">
    <location>
        <begin position="985"/>
        <end position="1012"/>
    </location>
</feature>
<sequence>MDSSSSSTRQTCVLDNTESTNGECCFQCVVCQKKIDNIDMLDSHVKEHPVSKVFQCFICNDGFDNTAELLCHLGVHDLPRPFKCGLCNESFYDQKMLSDHLLSSHRPPSLLFKCGLCMLSFYEISGLNQHVSETHSEETKRFQCSYCSKKFSEISALKNHTPCECKPSCLLTESSPVDHISEENELLNRDEVESDEDHVKQISLSKSKSLKRRKGLKEIHARNFEKKSGSVLRKRVEKLQKHARAILSSSSTKTETKLKNKQNSLLTPSKTSHSLCGYYSVECGKCHKVFDCEDLLKRHFNEGDCEGYRCNLCSKTYHLELLLLKHVAEHMVTSGQTSFNCLYCPKTFDTSDRFICHAALHNCGSVFTCKLCGKNYAQSEYVLNHLRRMHRNVVSRKTVLPSCADLEKDVDHTAEQDRMDAPILSDATGIKYSYDCSECSENFSSNSSLVLHEYQSHGREVYHIDCTKCCVSFQSIELLFKHFKDTMCDGFKCTVCHQSFEMELSCLRHETTHQIEMTKKKNFTCKYCKRVFKSPHQFTKHSEIHSESKPFVCKICLARFINSDNLFSHIKSMHHLNIDRLSVALNTALQPLSHEHVELKTEKVNTEVIPSETDESWESADGFNVPEGERTCKSCGKVFHTLHGLACHRNWNGMECLYTVDCDKCKASFDSLNLLSLHMRTGCEAYKCLVCSQAFELESSYLRHVAKHEADVAKQTSSNESQIFSCGKCAKSFKSVSQYARHARTHATSTPFRCKVCSQRFLYIELVHKHVKGRHGVNISSCPGILQKRKKPPSQNRDHYQYSVFCHECKECFDNIQALKEHVRMSTCFGYDCELCGQSYAIQSDLIHHEIEEHLSRTDGKLQCWKCLEEVNSLSDYMQHAGMHAEFQSFKCDLCGERFVCLDLLEIHMSQSHQGQPEVSTESNSVSTFSCKVCHRTFKSIGSLKAHESSSKHRQVQCTTCQQHFLCNKDLQLHLQVVHQESISHHCKVCGKTFAYLNNLRRHERIHTGKKPYQCQFCAKMFSGMDLIKSHLRTHSSEKPFKCHICNYACKHKHYLKRHILTHDTSVGRDHICPTCGKGFRTRHTLVQHCKLHGKKTFECNVCSASFGRKDYLEIHMRIHTLDKPYSCPVCSQSFAVSSNMNSHMRRIHPDYFIATRMQKSLAKTREPVHVLSSAEVSKFQVLTGESSEISGLLISEQIAKA</sequence>
<feature type="domain" description="C2H2-type" evidence="7">
    <location>
        <begin position="491"/>
        <end position="518"/>
    </location>
</feature>
<feature type="domain" description="C2H2-type" evidence="7">
    <location>
        <begin position="1013"/>
        <end position="1040"/>
    </location>
</feature>
<dbReference type="SMART" id="SM00355">
    <property type="entry name" value="ZnF_C2H2"/>
    <property type="match status" value="30"/>
</dbReference>
<dbReference type="InterPro" id="IPR003604">
    <property type="entry name" value="Matrin/U1-like-C_Znf_C2H2"/>
</dbReference>
<dbReference type="SUPFAM" id="SSF57667">
    <property type="entry name" value="beta-beta-alpha zinc fingers"/>
    <property type="match status" value="11"/>
</dbReference>
<dbReference type="Pfam" id="PF12171">
    <property type="entry name" value="zf-C2H2_jaz"/>
    <property type="match status" value="1"/>
</dbReference>
<evidence type="ECO:0000256" key="5">
    <source>
        <dbReference type="ARBA" id="ARBA00023242"/>
    </source>
</evidence>
<dbReference type="PROSITE" id="PS50157">
    <property type="entry name" value="ZINC_FINGER_C2H2_2"/>
    <property type="match status" value="19"/>
</dbReference>
<feature type="domain" description="C2H2-type" evidence="7">
    <location>
        <begin position="434"/>
        <end position="462"/>
    </location>
</feature>
<feature type="domain" description="C2H2-type" evidence="7">
    <location>
        <begin position="112"/>
        <end position="140"/>
    </location>
</feature>
<keyword evidence="4" id="KW-0862">Zinc</keyword>
<dbReference type="InterPro" id="IPR022755">
    <property type="entry name" value="Znf_C2H2_jaz"/>
</dbReference>
<dbReference type="Proteomes" id="UP000694888">
    <property type="component" value="Unplaced"/>
</dbReference>
<feature type="domain" description="C2H2-type" evidence="7">
    <location>
        <begin position="831"/>
        <end position="859"/>
    </location>
</feature>
<dbReference type="Gene3D" id="3.30.160.60">
    <property type="entry name" value="Classic Zinc Finger"/>
    <property type="match status" value="14"/>
</dbReference>
<evidence type="ECO:0000259" key="7">
    <source>
        <dbReference type="PROSITE" id="PS50157"/>
    </source>
</evidence>
<feature type="domain" description="C2H2-type" evidence="7">
    <location>
        <begin position="367"/>
        <end position="390"/>
    </location>
</feature>
<keyword evidence="1" id="KW-0479">Metal-binding</keyword>
<keyword evidence="3 6" id="KW-0863">Zinc-finger</keyword>
<dbReference type="InterPro" id="IPR050826">
    <property type="entry name" value="Krueppel_C2H2_ZnFinger"/>
</dbReference>
<feature type="domain" description="C2H2-type" evidence="7">
    <location>
        <begin position="724"/>
        <end position="751"/>
    </location>
</feature>
<evidence type="ECO:0000313" key="8">
    <source>
        <dbReference type="Proteomes" id="UP000694888"/>
    </source>
</evidence>
<protein>
    <submittedName>
        <fullName evidence="9">Zinc finger protein 26</fullName>
    </submittedName>
</protein>
<evidence type="ECO:0000256" key="4">
    <source>
        <dbReference type="ARBA" id="ARBA00022833"/>
    </source>
</evidence>
<feature type="domain" description="C2H2-type" evidence="7">
    <location>
        <begin position="551"/>
        <end position="574"/>
    </location>
</feature>
<feature type="domain" description="C2H2-type" evidence="7">
    <location>
        <begin position="142"/>
        <end position="160"/>
    </location>
</feature>
<feature type="domain" description="C2H2-type" evidence="7">
    <location>
        <begin position="1126"/>
        <end position="1149"/>
    </location>
</feature>
<dbReference type="Pfam" id="PF12874">
    <property type="entry name" value="zf-met"/>
    <property type="match status" value="1"/>
</dbReference>
<evidence type="ECO:0000256" key="1">
    <source>
        <dbReference type="ARBA" id="ARBA00022723"/>
    </source>
</evidence>
<dbReference type="InterPro" id="IPR013087">
    <property type="entry name" value="Znf_C2H2_type"/>
</dbReference>
<feature type="domain" description="C2H2-type" evidence="7">
    <location>
        <begin position="523"/>
        <end position="550"/>
    </location>
</feature>
<organism evidence="8 9">
    <name type="scientific">Aplysia californica</name>
    <name type="common">California sea hare</name>
    <dbReference type="NCBI Taxonomy" id="6500"/>
    <lineage>
        <taxon>Eukaryota</taxon>
        <taxon>Metazoa</taxon>
        <taxon>Spiralia</taxon>
        <taxon>Lophotrochozoa</taxon>
        <taxon>Mollusca</taxon>
        <taxon>Gastropoda</taxon>
        <taxon>Heterobranchia</taxon>
        <taxon>Euthyneura</taxon>
        <taxon>Tectipleura</taxon>
        <taxon>Aplysiida</taxon>
        <taxon>Aplysioidea</taxon>
        <taxon>Aplysiidae</taxon>
        <taxon>Aplysia</taxon>
    </lineage>
</organism>
<evidence type="ECO:0000256" key="6">
    <source>
        <dbReference type="PROSITE-ProRule" id="PRU00042"/>
    </source>
</evidence>
<feature type="domain" description="C2H2-type" evidence="7">
    <location>
        <begin position="929"/>
        <end position="953"/>
    </location>
</feature>
<feature type="domain" description="C2H2-type" evidence="7">
    <location>
        <begin position="82"/>
        <end position="105"/>
    </location>
</feature>
<dbReference type="PANTHER" id="PTHR24377">
    <property type="entry name" value="IP01015P-RELATED"/>
    <property type="match status" value="1"/>
</dbReference>
<dbReference type="SMART" id="SM00451">
    <property type="entry name" value="ZnF_U1"/>
    <property type="match status" value="4"/>
</dbReference>
<evidence type="ECO:0000256" key="3">
    <source>
        <dbReference type="ARBA" id="ARBA00022771"/>
    </source>
</evidence>
<dbReference type="GeneID" id="101862917"/>
<dbReference type="Pfam" id="PF00096">
    <property type="entry name" value="zf-C2H2"/>
    <property type="match status" value="6"/>
</dbReference>
<dbReference type="PROSITE" id="PS00028">
    <property type="entry name" value="ZINC_FINGER_C2H2_1"/>
    <property type="match status" value="19"/>
</dbReference>
<keyword evidence="8" id="KW-1185">Reference proteome</keyword>
<feature type="domain" description="C2H2-type" evidence="7">
    <location>
        <begin position="1071"/>
        <end position="1098"/>
    </location>
</feature>
<dbReference type="InterPro" id="IPR036236">
    <property type="entry name" value="Znf_C2H2_sf"/>
</dbReference>
<keyword evidence="2" id="KW-0677">Repeat</keyword>
<proteinExistence type="predicted"/>
<reference evidence="9" key="1">
    <citation type="submission" date="2025-08" db="UniProtKB">
        <authorList>
            <consortium name="RefSeq"/>
        </authorList>
    </citation>
    <scope>IDENTIFICATION</scope>
</reference>
<feature type="domain" description="C2H2-type" evidence="7">
    <location>
        <begin position="686"/>
        <end position="713"/>
    </location>
</feature>
<dbReference type="Pfam" id="PF13912">
    <property type="entry name" value="zf-C2H2_6"/>
    <property type="match status" value="1"/>
</dbReference>
<name>A0ABM0JBV1_APLCA</name>
<feature type="domain" description="C2H2-type" evidence="7">
    <location>
        <begin position="890"/>
        <end position="918"/>
    </location>
</feature>
<feature type="domain" description="C2H2-type" evidence="7">
    <location>
        <begin position="1098"/>
        <end position="1125"/>
    </location>
</feature>
<gene>
    <name evidence="9" type="primary">LOC101862917</name>
</gene>
<evidence type="ECO:0000256" key="2">
    <source>
        <dbReference type="ARBA" id="ARBA00022737"/>
    </source>
</evidence>
<feature type="domain" description="C2H2-type" evidence="7">
    <location>
        <begin position="54"/>
        <end position="81"/>
    </location>
</feature>
<dbReference type="RefSeq" id="XP_005090096.1">
    <property type="nucleotide sequence ID" value="XM_005090039.3"/>
</dbReference>